<dbReference type="CDD" id="cd02440">
    <property type="entry name" value="AdoMet_MTases"/>
    <property type="match status" value="1"/>
</dbReference>
<gene>
    <name evidence="5" type="ORF">NCTC12871_00388</name>
</gene>
<evidence type="ECO:0000313" key="6">
    <source>
        <dbReference type="Proteomes" id="UP000279799"/>
    </source>
</evidence>
<keyword evidence="5" id="KW-0489">Methyltransferase</keyword>
<dbReference type="GO" id="GO:0032259">
    <property type="term" value="P:methylation"/>
    <property type="evidence" value="ECO:0007669"/>
    <property type="project" value="UniProtKB-KW"/>
</dbReference>
<dbReference type="GO" id="GO:0008168">
    <property type="term" value="F:methyltransferase activity"/>
    <property type="evidence" value="ECO:0007669"/>
    <property type="project" value="UniProtKB-KW"/>
</dbReference>
<dbReference type="Pfam" id="PF10119">
    <property type="entry name" value="MethyTransf_Reg"/>
    <property type="match status" value="1"/>
</dbReference>
<reference evidence="5 6" key="1">
    <citation type="submission" date="2018-12" db="EMBL/GenBank/DDBJ databases">
        <authorList>
            <consortium name="Pathogen Informatics"/>
        </authorList>
    </citation>
    <scope>NUCLEOTIDE SEQUENCE [LARGE SCALE GENOMIC DNA]</scope>
    <source>
        <strain evidence="5 6">NCTC12871</strain>
    </source>
</reference>
<dbReference type="InterPro" id="IPR048976">
    <property type="entry name" value="WHD_PKMT"/>
</dbReference>
<name>A0A448TSE6_9PAST</name>
<dbReference type="EMBL" id="LR134510">
    <property type="protein sequence ID" value="VEJ08964.1"/>
    <property type="molecule type" value="Genomic_DNA"/>
</dbReference>
<sequence length="564" mass="64477">MSNNTYNQIPYISNPFFKSHPAYLKSILALCNIRSAPIETARVLEIGCSMGGNIIPLAIQYPQMNIVGIDLSSVQVEKGNEIIQKMGLKNIVLINADISQVTCDDGLFDYIICHGVFSWVPPAVQESILALIEKALSPSGIAFVSYNTYPGWHTSIAYRDIALFQDLPTETAETRYQNMMTTFGFLKDTVPSSTPLGTALDNNYDSLTQQPSYYMLHEYLEPCNMPLYFMQFNNMLKKHNLLHLVDADFLPQFNYPSHLTQEQIAQLQSLANGDVIYEEQLKDFINNRHFRQSVITRLNNFNNMKDMPNEWLNLHIASNLTKREDEEGMVSYYHNEKKLADDPSTRFILDYIFDKKLSTTPVSEIYQAFQKSYPEISINSFFSSVALLAAAADITLRPHCVKVNDTFHEKPYIPASYRSLAEHLITYDDINFANCYHHIVSFTPIEKIFMTLCDGKHSLAEIIDHIIQGVENGNYTLEVTHDNSQALTSIPDFSQKELRHILNEQLINLLNYLAHNGFLETSTIDDQIMPDMQKEMSTTQKNKNEHKKQKKNKKMKGSKKALKK</sequence>
<protein>
    <submittedName>
        <fullName evidence="5">tRNA (Guanine-N(7)-)-methyltransferase</fullName>
    </submittedName>
</protein>
<proteinExistence type="predicted"/>
<dbReference type="Pfam" id="PF13649">
    <property type="entry name" value="Methyltransf_25"/>
    <property type="match status" value="1"/>
</dbReference>
<dbReference type="InterPro" id="IPR029063">
    <property type="entry name" value="SAM-dependent_MTases_sf"/>
</dbReference>
<dbReference type="KEGG" id="adp:NCTC12871_00388"/>
<feature type="domain" description="Methyltransferase regulatory" evidence="2">
    <location>
        <begin position="212"/>
        <end position="297"/>
    </location>
</feature>
<evidence type="ECO:0000259" key="2">
    <source>
        <dbReference type="Pfam" id="PF10119"/>
    </source>
</evidence>
<evidence type="ECO:0000259" key="4">
    <source>
        <dbReference type="Pfam" id="PF21782"/>
    </source>
</evidence>
<organism evidence="5 6">
    <name type="scientific">Actinobacillus delphinicola</name>
    <dbReference type="NCBI Taxonomy" id="51161"/>
    <lineage>
        <taxon>Bacteria</taxon>
        <taxon>Pseudomonadati</taxon>
        <taxon>Pseudomonadota</taxon>
        <taxon>Gammaproteobacteria</taxon>
        <taxon>Pasteurellales</taxon>
        <taxon>Pasteurellaceae</taxon>
        <taxon>Actinobacillus</taxon>
    </lineage>
</organism>
<feature type="domain" description="Methyltransferase" evidence="3">
    <location>
        <begin position="43"/>
        <end position="140"/>
    </location>
</feature>
<dbReference type="InterPro" id="IPR018773">
    <property type="entry name" value="MeTrfase_reg_dom_prd"/>
</dbReference>
<evidence type="ECO:0000259" key="3">
    <source>
        <dbReference type="Pfam" id="PF13649"/>
    </source>
</evidence>
<feature type="domain" description="PKMT C-terminal winged helix" evidence="4">
    <location>
        <begin position="409"/>
        <end position="518"/>
    </location>
</feature>
<dbReference type="PANTHER" id="PTHR43667:SF2">
    <property type="entry name" value="FATTY ACID C-METHYL TRANSFERASE"/>
    <property type="match status" value="1"/>
</dbReference>
<dbReference type="Proteomes" id="UP000279799">
    <property type="component" value="Chromosome"/>
</dbReference>
<dbReference type="Gene3D" id="3.40.50.150">
    <property type="entry name" value="Vaccinia Virus protein VP39"/>
    <property type="match status" value="1"/>
</dbReference>
<dbReference type="InterPro" id="IPR041698">
    <property type="entry name" value="Methyltransf_25"/>
</dbReference>
<dbReference type="AlphaFoldDB" id="A0A448TSE6"/>
<feature type="region of interest" description="Disordered" evidence="1">
    <location>
        <begin position="532"/>
        <end position="564"/>
    </location>
</feature>
<keyword evidence="6" id="KW-1185">Reference proteome</keyword>
<dbReference type="OrthoDB" id="323463at2"/>
<dbReference type="RefSeq" id="WP_126598489.1">
    <property type="nucleotide sequence ID" value="NZ_LR134510.1"/>
</dbReference>
<dbReference type="PANTHER" id="PTHR43667">
    <property type="entry name" value="CYCLOPROPANE-FATTY-ACYL-PHOSPHOLIPID SYNTHASE"/>
    <property type="match status" value="1"/>
</dbReference>
<dbReference type="InterPro" id="IPR050723">
    <property type="entry name" value="CFA/CMAS"/>
</dbReference>
<evidence type="ECO:0000256" key="1">
    <source>
        <dbReference type="SAM" id="MobiDB-lite"/>
    </source>
</evidence>
<feature type="compositionally biased region" description="Basic residues" evidence="1">
    <location>
        <begin position="544"/>
        <end position="564"/>
    </location>
</feature>
<keyword evidence="5" id="KW-0808">Transferase</keyword>
<dbReference type="Pfam" id="PF21782">
    <property type="entry name" value="WHD_PKMT"/>
    <property type="match status" value="1"/>
</dbReference>
<evidence type="ECO:0000313" key="5">
    <source>
        <dbReference type="EMBL" id="VEJ08964.1"/>
    </source>
</evidence>
<accession>A0A448TSE6</accession>
<dbReference type="SUPFAM" id="SSF53335">
    <property type="entry name" value="S-adenosyl-L-methionine-dependent methyltransferases"/>
    <property type="match status" value="1"/>
</dbReference>